<dbReference type="Proteomes" id="UP000613580">
    <property type="component" value="Unassembled WGS sequence"/>
</dbReference>
<name>A0A8H6T9Y0_MYCCL</name>
<evidence type="ECO:0000313" key="3">
    <source>
        <dbReference type="Proteomes" id="UP000613580"/>
    </source>
</evidence>
<dbReference type="AlphaFoldDB" id="A0A8H6T9Y0"/>
<keyword evidence="3" id="KW-1185">Reference proteome</keyword>
<feature type="region of interest" description="Disordered" evidence="1">
    <location>
        <begin position="70"/>
        <end position="196"/>
    </location>
</feature>
<dbReference type="EMBL" id="JACAZE010000006">
    <property type="protein sequence ID" value="KAF7313635.1"/>
    <property type="molecule type" value="Genomic_DNA"/>
</dbReference>
<feature type="compositionally biased region" description="Acidic residues" evidence="1">
    <location>
        <begin position="180"/>
        <end position="195"/>
    </location>
</feature>
<evidence type="ECO:0000256" key="1">
    <source>
        <dbReference type="SAM" id="MobiDB-lite"/>
    </source>
</evidence>
<comment type="caution">
    <text evidence="2">The sequence shown here is derived from an EMBL/GenBank/DDBJ whole genome shotgun (WGS) entry which is preliminary data.</text>
</comment>
<organism evidence="2 3">
    <name type="scientific">Mycena chlorophos</name>
    <name type="common">Agaric fungus</name>
    <name type="synonym">Agaricus chlorophos</name>
    <dbReference type="NCBI Taxonomy" id="658473"/>
    <lineage>
        <taxon>Eukaryota</taxon>
        <taxon>Fungi</taxon>
        <taxon>Dikarya</taxon>
        <taxon>Basidiomycota</taxon>
        <taxon>Agaricomycotina</taxon>
        <taxon>Agaricomycetes</taxon>
        <taxon>Agaricomycetidae</taxon>
        <taxon>Agaricales</taxon>
        <taxon>Marasmiineae</taxon>
        <taxon>Mycenaceae</taxon>
        <taxon>Mycena</taxon>
    </lineage>
</organism>
<proteinExistence type="predicted"/>
<accession>A0A8H6T9Y0</accession>
<gene>
    <name evidence="2" type="ORF">HMN09_00519900</name>
</gene>
<evidence type="ECO:0000313" key="2">
    <source>
        <dbReference type="EMBL" id="KAF7313635.1"/>
    </source>
</evidence>
<dbReference type="OrthoDB" id="3243207at2759"/>
<dbReference type="Gene3D" id="3.90.25.70">
    <property type="match status" value="1"/>
</dbReference>
<sequence length="374" mass="40422">MTRKNIDYQKLPKLDDVDSSLGKAKLADLQALGVALDIQNLEAFKKEELLTAVKAALAKTTEERFERFVAHRSTKSKGAATRTSARTSVSKAEEDDAAEKNALEATGAAKKLLEQGRTSDPPARTKKLTSMSTKVVDKAASGSPKTALEGNKDAPGDDNSSVSDLTEVPEESSPPPVTPDVDDEDTVEVEDNEEEATIKFSDATIVGKVTKPDQTISLCWIAPEHRAAFNVIRNPQTGKFSTAGLTRLITLALISFSPEKGFNDLKVRIPNSPGSIATVGQALKAEYAAHMELPQANRCELIYDKELDALAYAFSLEKPAVLSSSGCSSSGSESYTRRRDRLFTEFQFERFIELGPSTTLTGMATRTLKANSNA</sequence>
<protein>
    <submittedName>
        <fullName evidence="2">Fatty acid synthase</fullName>
    </submittedName>
</protein>
<feature type="compositionally biased region" description="Polar residues" evidence="1">
    <location>
        <begin position="81"/>
        <end position="90"/>
    </location>
</feature>
<reference evidence="2" key="1">
    <citation type="submission" date="2020-05" db="EMBL/GenBank/DDBJ databases">
        <title>Mycena genomes resolve the evolution of fungal bioluminescence.</title>
        <authorList>
            <person name="Tsai I.J."/>
        </authorList>
    </citation>
    <scope>NUCLEOTIDE SEQUENCE</scope>
    <source>
        <strain evidence="2">110903Hualien_Pintung</strain>
    </source>
</reference>